<comment type="caution">
    <text evidence="1">The sequence shown here is derived from an EMBL/GenBank/DDBJ whole genome shotgun (WGS) entry which is preliminary data.</text>
</comment>
<protein>
    <submittedName>
        <fullName evidence="1">Uncharacterized protein</fullName>
    </submittedName>
</protein>
<name>A0ACB9V3X0_9CETA</name>
<accession>A0ACB9V3X0</accession>
<evidence type="ECO:0000313" key="2">
    <source>
        <dbReference type="Proteomes" id="UP001057279"/>
    </source>
</evidence>
<organism evidence="1 2">
    <name type="scientific">Ovis ammon polii x Ovis aries</name>
    <dbReference type="NCBI Taxonomy" id="2918886"/>
    <lineage>
        <taxon>Eukaryota</taxon>
        <taxon>Metazoa</taxon>
        <taxon>Chordata</taxon>
        <taxon>Craniata</taxon>
        <taxon>Vertebrata</taxon>
        <taxon>Euteleostomi</taxon>
        <taxon>Mammalia</taxon>
        <taxon>Eutheria</taxon>
        <taxon>Laurasiatheria</taxon>
        <taxon>Artiodactyla</taxon>
        <taxon>Ruminantia</taxon>
        <taxon>Pecora</taxon>
        <taxon>Bovidae</taxon>
        <taxon>Caprinae</taxon>
        <taxon>Ovis</taxon>
    </lineage>
</organism>
<gene>
    <name evidence="1" type="ORF">MJG53_007736</name>
</gene>
<reference evidence="1" key="1">
    <citation type="submission" date="2022-03" db="EMBL/GenBank/DDBJ databases">
        <title>Genomic analyses of argali, domestic sheep and their hybrids provide insights into chromosomal evolution, heterosis and genetic basis of agronomic traits.</title>
        <authorList>
            <person name="Li M."/>
        </authorList>
    </citation>
    <scope>NUCLEOTIDE SEQUENCE</scope>
    <source>
        <strain evidence="1">F1 hybrid</strain>
    </source>
</reference>
<dbReference type="EMBL" id="CM043031">
    <property type="protein sequence ID" value="KAI4584457.1"/>
    <property type="molecule type" value="Genomic_DNA"/>
</dbReference>
<proteinExistence type="predicted"/>
<dbReference type="Proteomes" id="UP001057279">
    <property type="component" value="Linkage Group LG06"/>
</dbReference>
<evidence type="ECO:0000313" key="1">
    <source>
        <dbReference type="EMBL" id="KAI4584457.1"/>
    </source>
</evidence>
<keyword evidence="2" id="KW-1185">Reference proteome</keyword>
<sequence length="179" mass="19408">MKAVSVDSGSTNLSFSIFTASQETWLMLAGPLGTPKDGDIGASWGEWSLEEFLSFDSSPPYHSLLESRFPAETLGFALQHPKQREPMRFHSRVCVCVGAWGANVSTCHPVLAPVPDPSPPAQASQPSLQPAASPSCLAFVHTASRWNDLARLPLLPVSTYKFLSLPCIPQPPGNLHNWK</sequence>